<dbReference type="RefSeq" id="WP_044667697.1">
    <property type="nucleotide sequence ID" value="NZ_CECV01000040.1"/>
</dbReference>
<dbReference type="Proteomes" id="UP000516797">
    <property type="component" value="Chromosome"/>
</dbReference>
<evidence type="ECO:0000313" key="2">
    <source>
        <dbReference type="Proteomes" id="UP000516797"/>
    </source>
</evidence>
<organism evidence="1 2">
    <name type="scientific">Streptococcus suis</name>
    <dbReference type="NCBI Taxonomy" id="1307"/>
    <lineage>
        <taxon>Bacteria</taxon>
        <taxon>Bacillati</taxon>
        <taxon>Bacillota</taxon>
        <taxon>Bacilli</taxon>
        <taxon>Lactobacillales</taxon>
        <taxon>Streptococcaceae</taxon>
        <taxon>Streptococcus</taxon>
    </lineage>
</organism>
<evidence type="ECO:0008006" key="3">
    <source>
        <dbReference type="Google" id="ProtNLM"/>
    </source>
</evidence>
<accession>A0AB37G6V6</accession>
<dbReference type="AlphaFoldDB" id="A0AB37G6V6"/>
<protein>
    <recommendedName>
        <fullName evidence="3">Phage protein</fullName>
    </recommendedName>
</protein>
<proteinExistence type="predicted"/>
<name>A0AB37G6V6_STRSU</name>
<sequence>MVKTLEQTLKDESKRLKVPTSIRPYSIGYRVVSKNGNILTLRNGASVFALPSEAKKAIQREFGKDDPSFDVEKYRVEEVAIINFEKLKNFLQEVGT</sequence>
<reference evidence="1 2" key="1">
    <citation type="submission" date="2020-07" db="EMBL/GenBank/DDBJ databases">
        <title>Complete genome sequences of Streptococcus suis pig pathogenic strain 10, 13-00283-02 and 16085/3b.</title>
        <authorList>
            <person name="Bunk B."/>
            <person name="Jakobczak B."/>
            <person name="Florian V."/>
            <person name="Dittmar D."/>
            <person name="Maeder U."/>
            <person name="Jarek M."/>
            <person name="Baums C.G."/>
            <person name="Haeussler S."/>
            <person name="Voelker U."/>
            <person name="Michalik S."/>
        </authorList>
    </citation>
    <scope>NUCLEOTIDE SEQUENCE [LARGE SCALE GENOMIC DNA]</scope>
    <source>
        <strain evidence="1 2">13-00283-02</strain>
    </source>
</reference>
<evidence type="ECO:0000313" key="1">
    <source>
        <dbReference type="EMBL" id="QOE28619.1"/>
    </source>
</evidence>
<gene>
    <name evidence="1" type="ORF">SSU1300283_01302</name>
</gene>
<dbReference type="EMBL" id="CP058741">
    <property type="protein sequence ID" value="QOE28619.1"/>
    <property type="molecule type" value="Genomic_DNA"/>
</dbReference>